<dbReference type="FunCoup" id="A0A2P6NND0">
    <property type="interactions" value="503"/>
</dbReference>
<dbReference type="GO" id="GO:0044208">
    <property type="term" value="P:'de novo' AMP biosynthetic process"/>
    <property type="evidence" value="ECO:0007669"/>
    <property type="project" value="UniProtKB-UniPathway"/>
</dbReference>
<dbReference type="OrthoDB" id="406045at2759"/>
<accession>A0A2P6NND0</accession>
<dbReference type="InterPro" id="IPR024083">
    <property type="entry name" value="Fumarase/histidase_N"/>
</dbReference>
<keyword evidence="7 9" id="KW-0456">Lyase</keyword>
<reference evidence="12 13" key="1">
    <citation type="journal article" date="2018" name="Genome Biol. Evol.">
        <title>Multiple Roots of Fruiting Body Formation in Amoebozoa.</title>
        <authorList>
            <person name="Hillmann F."/>
            <person name="Forbes G."/>
            <person name="Novohradska S."/>
            <person name="Ferling I."/>
            <person name="Riege K."/>
            <person name="Groth M."/>
            <person name="Westermann M."/>
            <person name="Marz M."/>
            <person name="Spaller T."/>
            <person name="Winckler T."/>
            <person name="Schaap P."/>
            <person name="Glockner G."/>
        </authorList>
    </citation>
    <scope>NUCLEOTIDE SEQUENCE [LARGE SCALE GENOMIC DNA]</scope>
    <source>
        <strain evidence="12 13">Jena</strain>
    </source>
</reference>
<dbReference type="InParanoid" id="A0A2P6NND0"/>
<dbReference type="STRING" id="1890364.A0A2P6NND0"/>
<dbReference type="Pfam" id="PF00206">
    <property type="entry name" value="Lyase_1"/>
    <property type="match status" value="1"/>
</dbReference>
<dbReference type="PANTHER" id="PTHR43411:SF1">
    <property type="entry name" value="ADENYLOSUCCINATE LYASE"/>
    <property type="match status" value="1"/>
</dbReference>
<dbReference type="SUPFAM" id="SSF48557">
    <property type="entry name" value="L-aspartase-like"/>
    <property type="match status" value="1"/>
</dbReference>
<protein>
    <recommendedName>
        <fullName evidence="5 9">Adenylosuccinate lyase</fullName>
        <shortName evidence="9">ASL</shortName>
        <ecNumber evidence="4 9">4.3.2.2</ecNumber>
    </recommendedName>
    <alternativeName>
        <fullName evidence="8 9">Adenylosuccinase</fullName>
    </alternativeName>
</protein>
<dbReference type="EC" id="4.3.2.2" evidence="4 9"/>
<evidence type="ECO:0000256" key="5">
    <source>
        <dbReference type="ARBA" id="ARBA00017058"/>
    </source>
</evidence>
<dbReference type="UniPathway" id="UPA00074">
    <property type="reaction ID" value="UER00132"/>
</dbReference>
<dbReference type="NCBIfam" id="TIGR00928">
    <property type="entry name" value="purB"/>
    <property type="match status" value="1"/>
</dbReference>
<dbReference type="InterPro" id="IPR022761">
    <property type="entry name" value="Fumarate_lyase_N"/>
</dbReference>
<evidence type="ECO:0000256" key="9">
    <source>
        <dbReference type="RuleBase" id="RU361172"/>
    </source>
</evidence>
<comment type="similarity">
    <text evidence="3 9">Belongs to the lyase 1 family. Adenylosuccinate lyase subfamily.</text>
</comment>
<dbReference type="InterPro" id="IPR004769">
    <property type="entry name" value="Pur_lyase"/>
</dbReference>
<dbReference type="InterPro" id="IPR000362">
    <property type="entry name" value="Fumarate_lyase_fam"/>
</dbReference>
<comment type="catalytic activity">
    <reaction evidence="9">
        <text>(2S)-2-[5-amino-1-(5-phospho-beta-D-ribosyl)imidazole-4-carboxamido]succinate = 5-amino-1-(5-phospho-beta-D-ribosyl)imidazole-4-carboxamide + fumarate</text>
        <dbReference type="Rhea" id="RHEA:23920"/>
        <dbReference type="ChEBI" id="CHEBI:29806"/>
        <dbReference type="ChEBI" id="CHEBI:58443"/>
        <dbReference type="ChEBI" id="CHEBI:58475"/>
        <dbReference type="EC" id="4.3.2.2"/>
    </reaction>
</comment>
<comment type="caution">
    <text evidence="12">The sequence shown here is derived from an EMBL/GenBank/DDBJ whole genome shotgun (WGS) entry which is preliminary data.</text>
</comment>
<evidence type="ECO:0000313" key="13">
    <source>
        <dbReference type="Proteomes" id="UP000241769"/>
    </source>
</evidence>
<evidence type="ECO:0000256" key="1">
    <source>
        <dbReference type="ARBA" id="ARBA00004706"/>
    </source>
</evidence>
<dbReference type="PANTHER" id="PTHR43411">
    <property type="entry name" value="ADENYLOSUCCINATE LYASE"/>
    <property type="match status" value="1"/>
</dbReference>
<evidence type="ECO:0000256" key="6">
    <source>
        <dbReference type="ARBA" id="ARBA00022755"/>
    </source>
</evidence>
<keyword evidence="13" id="KW-1185">Reference proteome</keyword>
<proteinExistence type="inferred from homology"/>
<dbReference type="PROSITE" id="PS00163">
    <property type="entry name" value="FUMARATE_LYASES"/>
    <property type="match status" value="1"/>
</dbReference>
<evidence type="ECO:0000256" key="4">
    <source>
        <dbReference type="ARBA" id="ARBA00012339"/>
    </source>
</evidence>
<dbReference type="PRINTS" id="PR00149">
    <property type="entry name" value="FUMRATELYASE"/>
</dbReference>
<dbReference type="GO" id="GO:0004018">
    <property type="term" value="F:N6-(1,2-dicarboxyethyl)AMP AMP-lyase (fumarate-forming) activity"/>
    <property type="evidence" value="ECO:0007669"/>
    <property type="project" value="InterPro"/>
</dbReference>
<gene>
    <name evidence="12" type="ORF">PROFUN_06842</name>
</gene>
<dbReference type="UniPathway" id="UPA00075">
    <property type="reaction ID" value="UER00336"/>
</dbReference>
<name>A0A2P6NND0_9EUKA</name>
<feature type="domain" description="Adenylosuccinate lyase PurB C-terminal" evidence="11">
    <location>
        <begin position="333"/>
        <end position="448"/>
    </location>
</feature>
<dbReference type="AlphaFoldDB" id="A0A2P6NND0"/>
<dbReference type="InterPro" id="IPR013539">
    <property type="entry name" value="PurB_C"/>
</dbReference>
<feature type="domain" description="Fumarate lyase N-terminal" evidence="10">
    <location>
        <begin position="15"/>
        <end position="315"/>
    </location>
</feature>
<sequence>MSGVTPLTAIGPIDGRYSDKTSALSKFFSEFGLISYRVRVEIEYFIALAECDEIKGLSGLNKAETFPILRSWATNFSEEDAKRVKDIEKVTNHDLKAVEYWIKEKMTAAGLTQYSEFIHFALTSQDINNTCIPLSFKEGMTQLIVPSYESLIKEIKTLAVQWMDIPMLAHTHGQPATPTRVGKEFYVFVDRLERQMKTLKGQAYEAKFGGATGGFNAHKVAFPSVNWIDFANQFVIEKLGLVREQWTTQISHYDNIADICDNLKRINTILLGFCKDVWQYISMNYFKQKIVANEVGSSAMPHKVNPIDFENAEGNLGVANALLDHLSSKLPISRLQRDLTDSTVLRNLGVPLGHILISMSSLKRGLNKIVLNQQAIEADLEDNWAVVAEAIQTILRREAYPNPYEALKKLTRTGEKMNSDVMKRFIDELEVGQSVKEELYVITPFNYIGMVPKH</sequence>
<dbReference type="Gene3D" id="1.10.275.10">
    <property type="entry name" value="Fumarase/aspartase (N-terminal domain)"/>
    <property type="match status" value="1"/>
</dbReference>
<dbReference type="InterPro" id="IPR047136">
    <property type="entry name" value="PurB_bact"/>
</dbReference>
<dbReference type="Gene3D" id="1.10.40.30">
    <property type="entry name" value="Fumarase/aspartase (C-terminal domain)"/>
    <property type="match status" value="1"/>
</dbReference>
<comment type="pathway">
    <text evidence="2 9">Purine metabolism; AMP biosynthesis via de novo pathway; AMP from IMP: step 2/2.</text>
</comment>
<evidence type="ECO:0000256" key="2">
    <source>
        <dbReference type="ARBA" id="ARBA00004734"/>
    </source>
</evidence>
<evidence type="ECO:0000256" key="7">
    <source>
        <dbReference type="ARBA" id="ARBA00023239"/>
    </source>
</evidence>
<dbReference type="Proteomes" id="UP000241769">
    <property type="component" value="Unassembled WGS sequence"/>
</dbReference>
<evidence type="ECO:0000259" key="10">
    <source>
        <dbReference type="Pfam" id="PF00206"/>
    </source>
</evidence>
<evidence type="ECO:0000313" key="12">
    <source>
        <dbReference type="EMBL" id="PRP85473.1"/>
    </source>
</evidence>
<comment type="catalytic activity">
    <reaction evidence="9">
        <text>N(6)-(1,2-dicarboxyethyl)-AMP = fumarate + AMP</text>
        <dbReference type="Rhea" id="RHEA:16853"/>
        <dbReference type="ChEBI" id="CHEBI:29806"/>
        <dbReference type="ChEBI" id="CHEBI:57567"/>
        <dbReference type="ChEBI" id="CHEBI:456215"/>
        <dbReference type="EC" id="4.3.2.2"/>
    </reaction>
</comment>
<organism evidence="12 13">
    <name type="scientific">Planoprotostelium fungivorum</name>
    <dbReference type="NCBI Taxonomy" id="1890364"/>
    <lineage>
        <taxon>Eukaryota</taxon>
        <taxon>Amoebozoa</taxon>
        <taxon>Evosea</taxon>
        <taxon>Variosea</taxon>
        <taxon>Cavosteliida</taxon>
        <taxon>Cavosteliaceae</taxon>
        <taxon>Planoprotostelium</taxon>
    </lineage>
</organism>
<keyword evidence="6 9" id="KW-0658">Purine biosynthesis</keyword>
<dbReference type="Pfam" id="PF08328">
    <property type="entry name" value="ASL_C"/>
    <property type="match status" value="1"/>
</dbReference>
<evidence type="ECO:0000259" key="11">
    <source>
        <dbReference type="Pfam" id="PF08328"/>
    </source>
</evidence>
<dbReference type="EMBL" id="MDYQ01000044">
    <property type="protein sequence ID" value="PRP85473.1"/>
    <property type="molecule type" value="Genomic_DNA"/>
</dbReference>
<comment type="pathway">
    <text evidence="1 9">Purine metabolism; IMP biosynthesis via de novo pathway; 5-amino-1-(5-phospho-D-ribosyl)imidazole-4-carboxamide from 5-amino-1-(5-phospho-D-ribosyl)imidazole-4-carboxylate: step 2/2.</text>
</comment>
<dbReference type="InterPro" id="IPR020557">
    <property type="entry name" value="Fumarate_lyase_CS"/>
</dbReference>
<dbReference type="NCBIfam" id="NF006764">
    <property type="entry name" value="PRK09285.1"/>
    <property type="match status" value="1"/>
</dbReference>
<evidence type="ECO:0000256" key="3">
    <source>
        <dbReference type="ARBA" id="ARBA00008273"/>
    </source>
</evidence>
<dbReference type="GO" id="GO:0070626">
    <property type="term" value="F:(S)-2-(5-amino-1-(5-phospho-D-ribosyl)imidazole-4-carboxamido) succinate lyase (fumarate-forming) activity"/>
    <property type="evidence" value="ECO:0007669"/>
    <property type="project" value="RHEA"/>
</dbReference>
<evidence type="ECO:0000256" key="8">
    <source>
        <dbReference type="ARBA" id="ARBA00030717"/>
    </source>
</evidence>
<dbReference type="Gene3D" id="1.20.200.10">
    <property type="entry name" value="Fumarase/aspartase (Central domain)"/>
    <property type="match status" value="1"/>
</dbReference>
<dbReference type="InterPro" id="IPR008948">
    <property type="entry name" value="L-Aspartase-like"/>
</dbReference>
<dbReference type="GO" id="GO:0006189">
    <property type="term" value="P:'de novo' IMP biosynthetic process"/>
    <property type="evidence" value="ECO:0007669"/>
    <property type="project" value="UniProtKB-UniPathway"/>
</dbReference>
<dbReference type="CDD" id="cd01598">
    <property type="entry name" value="PurB"/>
    <property type="match status" value="1"/>
</dbReference>